<proteinExistence type="predicted"/>
<evidence type="ECO:0000313" key="2">
    <source>
        <dbReference type="EnsemblPlants" id="Bo5g067100.1"/>
    </source>
</evidence>
<feature type="compositionally biased region" description="Acidic residues" evidence="1">
    <location>
        <begin position="35"/>
        <end position="47"/>
    </location>
</feature>
<keyword evidence="3" id="KW-1185">Reference proteome</keyword>
<organism evidence="2 3">
    <name type="scientific">Brassica oleracea var. oleracea</name>
    <dbReference type="NCBI Taxonomy" id="109376"/>
    <lineage>
        <taxon>Eukaryota</taxon>
        <taxon>Viridiplantae</taxon>
        <taxon>Streptophyta</taxon>
        <taxon>Embryophyta</taxon>
        <taxon>Tracheophyta</taxon>
        <taxon>Spermatophyta</taxon>
        <taxon>Magnoliopsida</taxon>
        <taxon>eudicotyledons</taxon>
        <taxon>Gunneridae</taxon>
        <taxon>Pentapetalae</taxon>
        <taxon>rosids</taxon>
        <taxon>malvids</taxon>
        <taxon>Brassicales</taxon>
        <taxon>Brassicaceae</taxon>
        <taxon>Brassiceae</taxon>
        <taxon>Brassica</taxon>
    </lineage>
</organism>
<dbReference type="Gene3D" id="2.40.70.10">
    <property type="entry name" value="Acid Proteases"/>
    <property type="match status" value="1"/>
</dbReference>
<feature type="compositionally biased region" description="Polar residues" evidence="1">
    <location>
        <begin position="55"/>
        <end position="98"/>
    </location>
</feature>
<feature type="region of interest" description="Disordered" evidence="1">
    <location>
        <begin position="34"/>
        <end position="108"/>
    </location>
</feature>
<reference evidence="2" key="2">
    <citation type="submission" date="2015-03" db="UniProtKB">
        <authorList>
            <consortium name="EnsemblPlants"/>
        </authorList>
    </citation>
    <scope>IDENTIFICATION</scope>
</reference>
<dbReference type="OMA" id="HRCAQPE"/>
<evidence type="ECO:0000256" key="1">
    <source>
        <dbReference type="SAM" id="MobiDB-lite"/>
    </source>
</evidence>
<dbReference type="HOGENOM" id="CLU_889518_0_0_1"/>
<dbReference type="CDD" id="cd00303">
    <property type="entry name" value="retropepsin_like"/>
    <property type="match status" value="1"/>
</dbReference>
<evidence type="ECO:0000313" key="3">
    <source>
        <dbReference type="Proteomes" id="UP000032141"/>
    </source>
</evidence>
<name>A0A0D3CF76_BRAOL</name>
<dbReference type="PANTHER" id="PTHR15503">
    <property type="entry name" value="LDOC1 RELATED"/>
    <property type="match status" value="1"/>
</dbReference>
<evidence type="ECO:0008006" key="4">
    <source>
        <dbReference type="Google" id="ProtNLM"/>
    </source>
</evidence>
<dbReference type="EnsemblPlants" id="Bo5g067100.1">
    <property type="protein sequence ID" value="Bo5g067100.1"/>
    <property type="gene ID" value="Bo5g067100"/>
</dbReference>
<dbReference type="eggNOG" id="KOG0017">
    <property type="taxonomic scope" value="Eukaryota"/>
</dbReference>
<dbReference type="Gramene" id="Bo5g067100.1">
    <property type="protein sequence ID" value="Bo5g067100.1"/>
    <property type="gene ID" value="Bo5g067100"/>
</dbReference>
<dbReference type="InterPro" id="IPR032567">
    <property type="entry name" value="RTL1-rel"/>
</dbReference>
<dbReference type="Pfam" id="PF08284">
    <property type="entry name" value="RVP_2"/>
    <property type="match status" value="1"/>
</dbReference>
<reference evidence="2 3" key="1">
    <citation type="journal article" date="2014" name="Genome Biol.">
        <title>Transcriptome and methylome profiling reveals relics of genome dominance in the mesopolyploid Brassica oleracea.</title>
        <authorList>
            <person name="Parkin I.A."/>
            <person name="Koh C."/>
            <person name="Tang H."/>
            <person name="Robinson S.J."/>
            <person name="Kagale S."/>
            <person name="Clarke W.E."/>
            <person name="Town C.D."/>
            <person name="Nixon J."/>
            <person name="Krishnakumar V."/>
            <person name="Bidwell S.L."/>
            <person name="Denoeud F."/>
            <person name="Belcram H."/>
            <person name="Links M.G."/>
            <person name="Just J."/>
            <person name="Clarke C."/>
            <person name="Bender T."/>
            <person name="Huebert T."/>
            <person name="Mason A.S."/>
            <person name="Pires J.C."/>
            <person name="Barker G."/>
            <person name="Moore J."/>
            <person name="Walley P.G."/>
            <person name="Manoli S."/>
            <person name="Batley J."/>
            <person name="Edwards D."/>
            <person name="Nelson M.N."/>
            <person name="Wang X."/>
            <person name="Paterson A.H."/>
            <person name="King G."/>
            <person name="Bancroft I."/>
            <person name="Chalhoub B."/>
            <person name="Sharpe A.G."/>
        </authorList>
    </citation>
    <scope>NUCLEOTIDE SEQUENCE</scope>
    <source>
        <strain evidence="2 3">cv. TO1000</strain>
    </source>
</reference>
<dbReference type="SUPFAM" id="SSF50630">
    <property type="entry name" value="Acid proteases"/>
    <property type="match status" value="1"/>
</dbReference>
<dbReference type="AlphaFoldDB" id="A0A0D3CF76"/>
<dbReference type="STRING" id="109376.A0A0D3CF76"/>
<dbReference type="Proteomes" id="UP000032141">
    <property type="component" value="Chromosome C5"/>
</dbReference>
<protein>
    <recommendedName>
        <fullName evidence="4">Ty3-gypsy retrotransposon protein</fullName>
    </recommendedName>
</protein>
<accession>A0A0D3CF76</accession>
<sequence>MAFMNGLKPKIKAGVKMMSVRGLEKVMDAAKLVEDWSEGGETTEETTETSSKTGCVTSGRHQAQTNKPAQSTGQSPNLNKGRPTSNGTTASSNPQTKPNHNRLKPPFRRLTPAEVAKWKAEGLCYRCDEKYIYPHRCAQPEVVVLMVLEDGTEIDVSNYSVELEEEEIAEEVEVAAISISSIVGISSTRTIKLKGKLMGREVVVLIDNGATYNFVSKELVTQLKLQTDRTRGYSVMTAGGVTFKGAGLCSELELELQGCTITSSFLPLELGSADVILGIQWLETLGNMKPLLFSGVSQIYSEDVTAGRRGDVD</sequence>
<dbReference type="PANTHER" id="PTHR15503:SF22">
    <property type="entry name" value="TRANSPOSON TY3-I GAG POLYPROTEIN"/>
    <property type="match status" value="1"/>
</dbReference>
<dbReference type="InterPro" id="IPR021109">
    <property type="entry name" value="Peptidase_aspartic_dom_sf"/>
</dbReference>